<gene>
    <name evidence="1" type="ORF">IWX46DRAFT_213223</name>
</gene>
<proteinExistence type="predicted"/>
<protein>
    <submittedName>
        <fullName evidence="1">Uncharacterized protein</fullName>
    </submittedName>
</protein>
<comment type="caution">
    <text evidence="1">The sequence shown here is derived from an EMBL/GenBank/DDBJ whole genome shotgun (WGS) entry which is preliminary data.</text>
</comment>
<dbReference type="EMBL" id="JBBPDW010000003">
    <property type="protein sequence ID" value="KAK7554398.1"/>
    <property type="molecule type" value="Genomic_DNA"/>
</dbReference>
<reference evidence="1 2" key="1">
    <citation type="submission" date="2024-04" db="EMBL/GenBank/DDBJ databases">
        <title>Phyllosticta paracitricarpa is synonymous to the EU quarantine fungus P. citricarpa based on phylogenomic analyses.</title>
        <authorList>
            <consortium name="Lawrence Berkeley National Laboratory"/>
            <person name="Van Ingen-Buijs V.A."/>
            <person name="Van Westerhoven A.C."/>
            <person name="Haridas S."/>
            <person name="Skiadas P."/>
            <person name="Martin F."/>
            <person name="Groenewald J.Z."/>
            <person name="Crous P.W."/>
            <person name="Seidl M.F."/>
        </authorList>
    </citation>
    <scope>NUCLEOTIDE SEQUENCE [LARGE SCALE GENOMIC DNA]</scope>
    <source>
        <strain evidence="1 2">CBS 122670</strain>
    </source>
</reference>
<evidence type="ECO:0000313" key="2">
    <source>
        <dbReference type="Proteomes" id="UP001365128"/>
    </source>
</evidence>
<accession>A0ABR1MMY8</accession>
<dbReference type="Proteomes" id="UP001365128">
    <property type="component" value="Unassembled WGS sequence"/>
</dbReference>
<name>A0ABR1MMY8_9PEZI</name>
<organism evidence="1 2">
    <name type="scientific">Phyllosticta citricarpa</name>
    <dbReference type="NCBI Taxonomy" id="55181"/>
    <lineage>
        <taxon>Eukaryota</taxon>
        <taxon>Fungi</taxon>
        <taxon>Dikarya</taxon>
        <taxon>Ascomycota</taxon>
        <taxon>Pezizomycotina</taxon>
        <taxon>Dothideomycetes</taxon>
        <taxon>Dothideomycetes incertae sedis</taxon>
        <taxon>Botryosphaeriales</taxon>
        <taxon>Phyllostictaceae</taxon>
        <taxon>Phyllosticta</taxon>
    </lineage>
</organism>
<keyword evidence="2" id="KW-1185">Reference proteome</keyword>
<evidence type="ECO:0000313" key="1">
    <source>
        <dbReference type="EMBL" id="KAK7554398.1"/>
    </source>
</evidence>
<sequence length="200" mass="22094">MHHARQPRPLFVHPFFPRCEAQSTRKKKKSKKKKNIIQINTYINSNSVCVFHYLLKQPVRDTNTPYHSPFPHADLSPVPPHPSAALAAQAMLPRPASRPPVRQPARACEENNAAHRIAAQHSAADRHRDSRLFCSQPVCPKQVDHVVAYDAPPVDRQSTAGPRDFSGVAGPAFFVCSSRTLEATLACCRARALARARGGA</sequence>